<keyword evidence="3" id="KW-0238">DNA-binding</keyword>
<feature type="domain" description="5'-3' exonuclease" evidence="4">
    <location>
        <begin position="3"/>
        <end position="279"/>
    </location>
</feature>
<evidence type="ECO:0000313" key="7">
    <source>
        <dbReference type="EMBL" id="CAB5005578.1"/>
    </source>
</evidence>
<dbReference type="SUPFAM" id="SSF47807">
    <property type="entry name" value="5' to 3' exonuclease, C-terminal subdomain"/>
    <property type="match status" value="1"/>
</dbReference>
<proteinExistence type="predicted"/>
<dbReference type="SMART" id="SM00475">
    <property type="entry name" value="53EXOc"/>
    <property type="match status" value="1"/>
</dbReference>
<dbReference type="Gene3D" id="1.10.150.20">
    <property type="entry name" value="5' to 3' exonuclease, C-terminal subdomain"/>
    <property type="match status" value="1"/>
</dbReference>
<gene>
    <name evidence="5" type="ORF">UFOPK2310_01364</name>
    <name evidence="6" type="ORF">UFOPK2809_00212</name>
    <name evidence="7" type="ORF">UFOPK4092_00101</name>
</gene>
<dbReference type="FunFam" id="1.10.150.20:FF:000003">
    <property type="entry name" value="DNA polymerase I"/>
    <property type="match status" value="1"/>
</dbReference>
<evidence type="ECO:0000256" key="2">
    <source>
        <dbReference type="ARBA" id="ARBA00022801"/>
    </source>
</evidence>
<dbReference type="EMBL" id="CAFBPJ010000005">
    <property type="protein sequence ID" value="CAB5005578.1"/>
    <property type="molecule type" value="Genomic_DNA"/>
</dbReference>
<name>A0A6J6SV46_9ZZZZ</name>
<dbReference type="PANTHER" id="PTHR42646">
    <property type="entry name" value="FLAP ENDONUCLEASE XNI"/>
    <property type="match status" value="1"/>
</dbReference>
<dbReference type="SUPFAM" id="SSF88723">
    <property type="entry name" value="PIN domain-like"/>
    <property type="match status" value="1"/>
</dbReference>
<evidence type="ECO:0000313" key="6">
    <source>
        <dbReference type="EMBL" id="CAB4738821.1"/>
    </source>
</evidence>
<dbReference type="EMBL" id="CAEZWW010000198">
    <property type="protein sequence ID" value="CAB4683192.1"/>
    <property type="molecule type" value="Genomic_DNA"/>
</dbReference>
<protein>
    <submittedName>
        <fullName evidence="6">Unannotated protein</fullName>
    </submittedName>
</protein>
<dbReference type="InterPro" id="IPR038969">
    <property type="entry name" value="FEN"/>
</dbReference>
<organism evidence="6">
    <name type="scientific">freshwater metagenome</name>
    <dbReference type="NCBI Taxonomy" id="449393"/>
    <lineage>
        <taxon>unclassified sequences</taxon>
        <taxon>metagenomes</taxon>
        <taxon>ecological metagenomes</taxon>
    </lineage>
</organism>
<dbReference type="Pfam" id="PF01367">
    <property type="entry name" value="5_3_exonuc"/>
    <property type="match status" value="1"/>
</dbReference>
<dbReference type="CDD" id="cd09898">
    <property type="entry name" value="H3TH_53EXO"/>
    <property type="match status" value="1"/>
</dbReference>
<dbReference type="InterPro" id="IPR029060">
    <property type="entry name" value="PIN-like_dom_sf"/>
</dbReference>
<evidence type="ECO:0000256" key="1">
    <source>
        <dbReference type="ARBA" id="ARBA00022722"/>
    </source>
</evidence>
<accession>A0A6J6SV46</accession>
<evidence type="ECO:0000313" key="5">
    <source>
        <dbReference type="EMBL" id="CAB4683192.1"/>
    </source>
</evidence>
<dbReference type="InterPro" id="IPR036279">
    <property type="entry name" value="5-3_exonuclease_C_sf"/>
</dbReference>
<dbReference type="Gene3D" id="3.40.50.1010">
    <property type="entry name" value="5'-nuclease"/>
    <property type="match status" value="1"/>
</dbReference>
<dbReference type="CDD" id="cd09859">
    <property type="entry name" value="PIN_53EXO"/>
    <property type="match status" value="1"/>
</dbReference>
<dbReference type="InterPro" id="IPR020045">
    <property type="entry name" value="DNA_polI_H3TH"/>
</dbReference>
<reference evidence="6" key="1">
    <citation type="submission" date="2020-05" db="EMBL/GenBank/DDBJ databases">
        <authorList>
            <person name="Chiriac C."/>
            <person name="Salcher M."/>
            <person name="Ghai R."/>
            <person name="Kavagutti S V."/>
        </authorList>
    </citation>
    <scope>NUCLEOTIDE SEQUENCE</scope>
</reference>
<evidence type="ECO:0000256" key="3">
    <source>
        <dbReference type="ARBA" id="ARBA00023125"/>
    </source>
</evidence>
<dbReference type="GO" id="GO:0008409">
    <property type="term" value="F:5'-3' exonuclease activity"/>
    <property type="evidence" value="ECO:0007669"/>
    <property type="project" value="InterPro"/>
</dbReference>
<dbReference type="InterPro" id="IPR008918">
    <property type="entry name" value="HhH2"/>
</dbReference>
<dbReference type="PANTHER" id="PTHR42646:SF2">
    <property type="entry name" value="5'-3' EXONUCLEASE FAMILY PROTEIN"/>
    <property type="match status" value="1"/>
</dbReference>
<dbReference type="SMART" id="SM00279">
    <property type="entry name" value="HhH2"/>
    <property type="match status" value="1"/>
</dbReference>
<sequence length="305" mass="33228">MPAPVLLLDTAMLYYRAYYSLPDTMTAPSGSPHNAIRGFFSTVNRLVEKYQPSGLAACWDVSWRPQWRVDLLPSYKTHRLEVDGAGQTSGAAQIPDTLTPQITAIAQLLDALGVARPGAKEHEADDVIASLATSTDAPIIVVSGDRDLVQLVDENVRLLLTVNGGMELWPLLTPTAVEERFGVHPSQYVDFATLRGDPSDGLPGVPGIGAKTAAALIQKYGSIDELLLAVDRQEIVKPLTPRFAGLIRDNLEQIHATRKVATVVRDLRFEGDLKIPSTPKDEAALRELASTWGVERYLRIGSLQL</sequence>
<keyword evidence="2" id="KW-0378">Hydrolase</keyword>
<evidence type="ECO:0000259" key="4">
    <source>
        <dbReference type="SMART" id="SM00475"/>
    </source>
</evidence>
<dbReference type="AlphaFoldDB" id="A0A6J6SV46"/>
<dbReference type="EMBL" id="CAEZZA010000016">
    <property type="protein sequence ID" value="CAB4738821.1"/>
    <property type="molecule type" value="Genomic_DNA"/>
</dbReference>
<dbReference type="Pfam" id="PF02739">
    <property type="entry name" value="5_3_exonuc_N"/>
    <property type="match status" value="1"/>
</dbReference>
<dbReference type="GO" id="GO:0003677">
    <property type="term" value="F:DNA binding"/>
    <property type="evidence" value="ECO:0007669"/>
    <property type="project" value="UniProtKB-KW"/>
</dbReference>
<dbReference type="InterPro" id="IPR002421">
    <property type="entry name" value="5-3_exonuclease"/>
</dbReference>
<dbReference type="GO" id="GO:0033567">
    <property type="term" value="P:DNA replication, Okazaki fragment processing"/>
    <property type="evidence" value="ECO:0007669"/>
    <property type="project" value="InterPro"/>
</dbReference>
<dbReference type="GO" id="GO:0017108">
    <property type="term" value="F:5'-flap endonuclease activity"/>
    <property type="evidence" value="ECO:0007669"/>
    <property type="project" value="InterPro"/>
</dbReference>
<keyword evidence="1" id="KW-0540">Nuclease</keyword>
<dbReference type="InterPro" id="IPR020046">
    <property type="entry name" value="5-3_exonucl_a-hlix_arch_N"/>
</dbReference>